<dbReference type="InterPro" id="IPR003995">
    <property type="entry name" value="RTX_toxin_determinant-A"/>
</dbReference>
<evidence type="ECO:0000256" key="1">
    <source>
        <dbReference type="ARBA" id="ARBA00004370"/>
    </source>
</evidence>
<dbReference type="PANTHER" id="PTHR38340:SF1">
    <property type="entry name" value="S-LAYER PROTEIN"/>
    <property type="match status" value="1"/>
</dbReference>
<reference evidence="11 12" key="1">
    <citation type="submission" date="2018-05" db="EMBL/GenBank/DDBJ databases">
        <title>Acuticoccus sediminis sp. nov., isolated from deep-sea sediment of Indian Ocean.</title>
        <authorList>
            <person name="Liu X."/>
            <person name="Lai Q."/>
            <person name="Du Y."/>
            <person name="Sun F."/>
            <person name="Zhang X."/>
            <person name="Wang S."/>
            <person name="Shao Z."/>
        </authorList>
    </citation>
    <scope>NUCLEOTIDE SEQUENCE [LARGE SCALE GENOMIC DNA]</scope>
    <source>
        <strain evidence="11 12">PTG4-2</strain>
    </source>
</reference>
<dbReference type="GO" id="GO:0016020">
    <property type="term" value="C:membrane"/>
    <property type="evidence" value="ECO:0007669"/>
    <property type="project" value="UniProtKB-SubCell"/>
</dbReference>
<evidence type="ECO:0000256" key="8">
    <source>
        <dbReference type="ARBA" id="ARBA00023136"/>
    </source>
</evidence>
<dbReference type="InterPro" id="IPR041690">
    <property type="entry name" value="Cadherin_5"/>
</dbReference>
<dbReference type="GO" id="GO:0005509">
    <property type="term" value="F:calcium ion binding"/>
    <property type="evidence" value="ECO:0007669"/>
    <property type="project" value="InterPro"/>
</dbReference>
<feature type="domain" description="VWFA" evidence="10">
    <location>
        <begin position="285"/>
        <end position="522"/>
    </location>
</feature>
<dbReference type="AlphaFoldDB" id="A0A8B2NTJ6"/>
<dbReference type="OrthoDB" id="9805121at2"/>
<dbReference type="PANTHER" id="PTHR38340">
    <property type="entry name" value="S-LAYER PROTEIN"/>
    <property type="match status" value="1"/>
</dbReference>
<dbReference type="Gene3D" id="3.40.50.410">
    <property type="entry name" value="von Willebrand factor, type A domain"/>
    <property type="match status" value="1"/>
</dbReference>
<feature type="compositionally biased region" description="Gly residues" evidence="9">
    <location>
        <begin position="816"/>
        <end position="828"/>
    </location>
</feature>
<evidence type="ECO:0000256" key="4">
    <source>
        <dbReference type="ARBA" id="ARBA00022656"/>
    </source>
</evidence>
<keyword evidence="6" id="KW-0677">Repeat</keyword>
<keyword evidence="5" id="KW-0732">Signal</keyword>
<evidence type="ECO:0000256" key="6">
    <source>
        <dbReference type="ARBA" id="ARBA00022737"/>
    </source>
</evidence>
<dbReference type="RefSeq" id="WP_111344990.1">
    <property type="nucleotide sequence ID" value="NZ_QHHQ01000002.1"/>
</dbReference>
<dbReference type="Pfam" id="PF17963">
    <property type="entry name" value="Big_9"/>
    <property type="match status" value="1"/>
</dbReference>
<evidence type="ECO:0000256" key="2">
    <source>
        <dbReference type="ARBA" id="ARBA00004613"/>
    </source>
</evidence>
<evidence type="ECO:0000256" key="5">
    <source>
        <dbReference type="ARBA" id="ARBA00022729"/>
    </source>
</evidence>
<dbReference type="Pfam" id="PF00353">
    <property type="entry name" value="HemolysinCabind"/>
    <property type="match status" value="7"/>
</dbReference>
<organism evidence="11 12">
    <name type="scientific">Acuticoccus sediminis</name>
    <dbReference type="NCBI Taxonomy" id="2184697"/>
    <lineage>
        <taxon>Bacteria</taxon>
        <taxon>Pseudomonadati</taxon>
        <taxon>Pseudomonadota</taxon>
        <taxon>Alphaproteobacteria</taxon>
        <taxon>Hyphomicrobiales</taxon>
        <taxon>Amorphaceae</taxon>
        <taxon>Acuticoccus</taxon>
    </lineage>
</organism>
<dbReference type="GO" id="GO:0005576">
    <property type="term" value="C:extracellular region"/>
    <property type="evidence" value="ECO:0007669"/>
    <property type="project" value="UniProtKB-SubCell"/>
</dbReference>
<sequence length="1035" mass="104731">MTLANALSRTAFNGYSAADEATVRAAFTQVYGTAAGKAMIDGFLTAPANSITFNFAANDAAANLNTGDVFYDPAFSTGFMYLNKSGVAIQEIAAGTIAHELVHALTGRDDEPSWFGQNDFAGDTVTFANTIFTQLGIDPQLSYPGSNFASVLELGRDYAMGAGIDRAWSKDGDFPEPTITAPDARDLIIGGASANTLNGGGGNDILVGNNGNDILIGGGGIDVAVYDGNQLDYDVRQNADSSWTVRHVRGAADEGTDTLIDVERIRFDSGATFELKKGALTFQTDFGLVIDTTGSMGSSIGAVKNQATALINAAFKGGMQDARIGVVGFKDNTIGEPTSIIQSFTDQDVFADRQAAALAAINGISVGGGGDLPETAFDGLLNALNGAMGDWRTGASVKRVALFTDAAAKDGALAGAVAALASNIGATISGRTEAVGAKGALSEYVFEFASDRFDPTSPDGGGAIPDATPDTTKTTVQIFTIFTGTPDFTDTTDLEKVASENGGEFFTADSDSDLVDILFEVIELPPNAIPLVSGPVELDSIEENSGPISLTAADFLAGATDADGDVLTVDGLTVSEGTLVELSPTTWTYEPDPDATGVVTFTYNITDGEASVSQSATLEVTPTNELPVAEDDTGPTLAAGEVVTILAADLLANDTDGDGDTLTILSVGGAVGGTVALNAAGNVVFTADDDFVGDASFTYRADDGSGDTGPTTIATVALVVEAASGATEGPDLIMGTPASDDLAGLGGDDTISGLGRGDLIDGGPGDDLIRGGDGNDTVTGNTGNDTVVGNNGADVLNGGRGNDVVGGQAGNDELDGGGGSDTVLGGAGDDTMTGGDKADEVRGDSGDDLARGGAGHDTVFGNGGNDTVIGNDGNDLLDGGRDDDLVAGQDGNDTMFGGTGRDSLLGGDGNDRLDGEEHADELFGQDGNDVLFGGDGKDMLNGGDGDDTIFGGNGKDVAIGGDGADTFALEVGPGALLIEDFTQGEDLLGLTDGLAFEDLAFTGNTIRVGDNDVLARFTDGFVTSSLDHSDFVALV</sequence>
<comment type="subcellular location">
    <subcellularLocation>
        <location evidence="1">Membrane</location>
    </subcellularLocation>
    <subcellularLocation>
        <location evidence="2">Secreted</location>
    </subcellularLocation>
</comment>
<dbReference type="Pfam" id="PF17892">
    <property type="entry name" value="Cadherin_5"/>
    <property type="match status" value="1"/>
</dbReference>
<dbReference type="PROSITE" id="PS00330">
    <property type="entry name" value="HEMOLYSIN_CALCIUM"/>
    <property type="match status" value="3"/>
</dbReference>
<protein>
    <recommendedName>
        <fullName evidence="10">VWFA domain-containing protein</fullName>
    </recommendedName>
</protein>
<evidence type="ECO:0000313" key="12">
    <source>
        <dbReference type="Proteomes" id="UP000249590"/>
    </source>
</evidence>
<dbReference type="PRINTS" id="PR00313">
    <property type="entry name" value="CABNDNGRPT"/>
</dbReference>
<evidence type="ECO:0000256" key="3">
    <source>
        <dbReference type="ARBA" id="ARBA00022525"/>
    </source>
</evidence>
<proteinExistence type="predicted"/>
<dbReference type="Gene3D" id="2.60.40.2810">
    <property type="match status" value="2"/>
</dbReference>
<evidence type="ECO:0000313" key="11">
    <source>
        <dbReference type="EMBL" id="RAI01829.1"/>
    </source>
</evidence>
<dbReference type="InterPro" id="IPR002035">
    <property type="entry name" value="VWF_A"/>
</dbReference>
<comment type="caution">
    <text evidence="11">The sequence shown here is derived from an EMBL/GenBank/DDBJ whole genome shotgun (WGS) entry which is preliminary data.</text>
</comment>
<accession>A0A8B2NTJ6</accession>
<dbReference type="InterPro" id="IPR001343">
    <property type="entry name" value="Hemolysn_Ca-bd"/>
</dbReference>
<dbReference type="InterPro" id="IPR011049">
    <property type="entry name" value="Serralysin-like_metalloprot_C"/>
</dbReference>
<keyword evidence="12" id="KW-1185">Reference proteome</keyword>
<dbReference type="Gene3D" id="2.150.10.10">
    <property type="entry name" value="Serralysin-like metalloprotease, C-terminal"/>
    <property type="match status" value="4"/>
</dbReference>
<dbReference type="PRINTS" id="PR01488">
    <property type="entry name" value="RTXTOXINA"/>
</dbReference>
<evidence type="ECO:0000256" key="7">
    <source>
        <dbReference type="ARBA" id="ARBA00023026"/>
    </source>
</evidence>
<evidence type="ECO:0000259" key="10">
    <source>
        <dbReference type="PROSITE" id="PS50234"/>
    </source>
</evidence>
<feature type="region of interest" description="Disordered" evidence="9">
    <location>
        <begin position="806"/>
        <end position="837"/>
    </location>
</feature>
<keyword evidence="4" id="KW-0800">Toxin</keyword>
<dbReference type="SUPFAM" id="SSF51120">
    <property type="entry name" value="beta-Roll"/>
    <property type="match status" value="4"/>
</dbReference>
<dbReference type="EMBL" id="QHHQ01000002">
    <property type="protein sequence ID" value="RAI01829.1"/>
    <property type="molecule type" value="Genomic_DNA"/>
</dbReference>
<dbReference type="SUPFAM" id="SSF53300">
    <property type="entry name" value="vWA-like"/>
    <property type="match status" value="1"/>
</dbReference>
<evidence type="ECO:0000256" key="9">
    <source>
        <dbReference type="SAM" id="MobiDB-lite"/>
    </source>
</evidence>
<dbReference type="Proteomes" id="UP000249590">
    <property type="component" value="Unassembled WGS sequence"/>
</dbReference>
<dbReference type="InterPro" id="IPR050557">
    <property type="entry name" value="RTX_toxin/Mannuronan_C5-epim"/>
</dbReference>
<gene>
    <name evidence="11" type="ORF">DLJ53_10510</name>
</gene>
<keyword evidence="7" id="KW-0843">Virulence</keyword>
<dbReference type="PROSITE" id="PS50234">
    <property type="entry name" value="VWFA"/>
    <property type="match status" value="1"/>
</dbReference>
<dbReference type="Pfam" id="PF25106">
    <property type="entry name" value="VWA_4"/>
    <property type="match status" value="1"/>
</dbReference>
<dbReference type="NCBIfam" id="NF012211">
    <property type="entry name" value="tand_rpt_95"/>
    <property type="match status" value="2"/>
</dbReference>
<dbReference type="GO" id="GO:0090729">
    <property type="term" value="F:toxin activity"/>
    <property type="evidence" value="ECO:0007669"/>
    <property type="project" value="UniProtKB-KW"/>
</dbReference>
<dbReference type="InterPro" id="IPR018511">
    <property type="entry name" value="Hemolysin-typ_Ca-bd_CS"/>
</dbReference>
<name>A0A8B2NTJ6_9HYPH</name>
<dbReference type="InterPro" id="IPR056861">
    <property type="entry name" value="HMCN1-like_VWA"/>
</dbReference>
<keyword evidence="8" id="KW-0472">Membrane</keyword>
<keyword evidence="3" id="KW-0964">Secreted</keyword>
<dbReference type="SMART" id="SM00327">
    <property type="entry name" value="VWA"/>
    <property type="match status" value="1"/>
</dbReference>
<dbReference type="InterPro" id="IPR036465">
    <property type="entry name" value="vWFA_dom_sf"/>
</dbReference>